<keyword evidence="2" id="KW-0489">Methyltransferase</keyword>
<dbReference type="CDD" id="cd02068">
    <property type="entry name" value="radical_SAM_B12_BD"/>
    <property type="match status" value="1"/>
</dbReference>
<reference evidence="10 11" key="1">
    <citation type="submission" date="2019-08" db="EMBL/GenBank/DDBJ databases">
        <authorList>
            <person name="Chen S.-C."/>
            <person name="Lai M.-C."/>
            <person name="You Y.-T."/>
        </authorList>
    </citation>
    <scope>NUCLEOTIDE SEQUENCE [LARGE SCALE GENOMIC DNA]</scope>
    <source>
        <strain evidence="10 11">P2F9704a</strain>
    </source>
</reference>
<keyword evidence="11" id="KW-1185">Reference proteome</keyword>
<evidence type="ECO:0000313" key="10">
    <source>
        <dbReference type="EMBL" id="MCQ1538458.1"/>
    </source>
</evidence>
<keyword evidence="6" id="KW-0408">Iron</keyword>
<keyword evidence="4" id="KW-0949">S-adenosyl-L-methionine</keyword>
<name>A0ABD4TL17_9EURY</name>
<dbReference type="GO" id="GO:0051539">
    <property type="term" value="F:4 iron, 4 sulfur cluster binding"/>
    <property type="evidence" value="ECO:0007669"/>
    <property type="project" value="UniProtKB-KW"/>
</dbReference>
<dbReference type="GO" id="GO:0046872">
    <property type="term" value="F:metal ion binding"/>
    <property type="evidence" value="ECO:0007669"/>
    <property type="project" value="UniProtKB-KW"/>
</dbReference>
<keyword evidence="3" id="KW-0808">Transferase</keyword>
<dbReference type="InterPro" id="IPR034466">
    <property type="entry name" value="Methyltransferase_Class_B"/>
</dbReference>
<dbReference type="InterPro" id="IPR006638">
    <property type="entry name" value="Elp3/MiaA/NifB-like_rSAM"/>
</dbReference>
<evidence type="ECO:0000256" key="3">
    <source>
        <dbReference type="ARBA" id="ARBA00022679"/>
    </source>
</evidence>
<keyword evidence="5" id="KW-0479">Metal-binding</keyword>
<evidence type="ECO:0000256" key="7">
    <source>
        <dbReference type="ARBA" id="ARBA00023014"/>
    </source>
</evidence>
<evidence type="ECO:0000256" key="6">
    <source>
        <dbReference type="ARBA" id="ARBA00023004"/>
    </source>
</evidence>
<dbReference type="PROSITE" id="PS51918">
    <property type="entry name" value="RADICAL_SAM"/>
    <property type="match status" value="1"/>
</dbReference>
<dbReference type="PANTHER" id="PTHR43409">
    <property type="entry name" value="ANAEROBIC MAGNESIUM-PROTOPORPHYRIN IX MONOMETHYL ESTER CYCLASE-RELATED"/>
    <property type="match status" value="1"/>
</dbReference>
<dbReference type="PROSITE" id="PS51332">
    <property type="entry name" value="B12_BINDING"/>
    <property type="match status" value="1"/>
</dbReference>
<dbReference type="RefSeq" id="WP_255332399.1">
    <property type="nucleotide sequence ID" value="NZ_VOTZ01000009.1"/>
</dbReference>
<evidence type="ECO:0000259" key="9">
    <source>
        <dbReference type="PROSITE" id="PS51918"/>
    </source>
</evidence>
<evidence type="ECO:0000256" key="5">
    <source>
        <dbReference type="ARBA" id="ARBA00022723"/>
    </source>
</evidence>
<gene>
    <name evidence="10" type="ORF">FTO68_05585</name>
</gene>
<dbReference type="SFLD" id="SFLDG01123">
    <property type="entry name" value="methyltransferase_(Class_B)"/>
    <property type="match status" value="1"/>
</dbReference>
<dbReference type="Pfam" id="PF04055">
    <property type="entry name" value="Radical_SAM"/>
    <property type="match status" value="1"/>
</dbReference>
<dbReference type="Gene3D" id="3.40.50.280">
    <property type="entry name" value="Cobalamin-binding domain"/>
    <property type="match status" value="1"/>
</dbReference>
<dbReference type="InterPro" id="IPR023404">
    <property type="entry name" value="rSAM_horseshoe"/>
</dbReference>
<comment type="cofactor">
    <cofactor evidence="1">
        <name>[4Fe-4S] cluster</name>
        <dbReference type="ChEBI" id="CHEBI:49883"/>
    </cofactor>
</comment>
<evidence type="ECO:0000259" key="8">
    <source>
        <dbReference type="PROSITE" id="PS51332"/>
    </source>
</evidence>
<feature type="domain" description="B12-binding" evidence="8">
    <location>
        <begin position="16"/>
        <end position="148"/>
    </location>
</feature>
<dbReference type="SMART" id="SM00729">
    <property type="entry name" value="Elp3"/>
    <property type="match status" value="1"/>
</dbReference>
<keyword evidence="7" id="KW-0411">Iron-sulfur</keyword>
<evidence type="ECO:0000313" key="11">
    <source>
        <dbReference type="Proteomes" id="UP001524383"/>
    </source>
</evidence>
<dbReference type="SUPFAM" id="SSF102114">
    <property type="entry name" value="Radical SAM enzymes"/>
    <property type="match status" value="1"/>
</dbReference>
<comment type="caution">
    <text evidence="10">The sequence shown here is derived from an EMBL/GenBank/DDBJ whole genome shotgun (WGS) entry which is preliminary data.</text>
</comment>
<evidence type="ECO:0000256" key="2">
    <source>
        <dbReference type="ARBA" id="ARBA00022603"/>
    </source>
</evidence>
<dbReference type="Pfam" id="PF02310">
    <property type="entry name" value="B12-binding"/>
    <property type="match status" value="1"/>
</dbReference>
<dbReference type="Gene3D" id="3.80.30.20">
    <property type="entry name" value="tm_1862 like domain"/>
    <property type="match status" value="1"/>
</dbReference>
<dbReference type="SFLD" id="SFLDG01082">
    <property type="entry name" value="B12-binding_domain_containing"/>
    <property type="match status" value="1"/>
</dbReference>
<organism evidence="10 11">
    <name type="scientific">Methanocalculus taiwanensis</name>
    <dbReference type="NCBI Taxonomy" id="106207"/>
    <lineage>
        <taxon>Archaea</taxon>
        <taxon>Methanobacteriati</taxon>
        <taxon>Methanobacteriota</taxon>
        <taxon>Stenosarchaea group</taxon>
        <taxon>Methanomicrobia</taxon>
        <taxon>Methanomicrobiales</taxon>
        <taxon>Methanocalculaceae</taxon>
        <taxon>Methanocalculus</taxon>
    </lineage>
</organism>
<dbReference type="AlphaFoldDB" id="A0ABD4TL17"/>
<evidence type="ECO:0000256" key="1">
    <source>
        <dbReference type="ARBA" id="ARBA00001966"/>
    </source>
</evidence>
<evidence type="ECO:0000256" key="4">
    <source>
        <dbReference type="ARBA" id="ARBA00022691"/>
    </source>
</evidence>
<dbReference type="SFLD" id="SFLDS00029">
    <property type="entry name" value="Radical_SAM"/>
    <property type="match status" value="1"/>
</dbReference>
<proteinExistence type="predicted"/>
<dbReference type="EMBL" id="VOTZ01000009">
    <property type="protein sequence ID" value="MCQ1538458.1"/>
    <property type="molecule type" value="Genomic_DNA"/>
</dbReference>
<dbReference type="InterPro" id="IPR051198">
    <property type="entry name" value="BchE-like"/>
</dbReference>
<accession>A0ABD4TL17</accession>
<sequence>METKKKNKIIFLNFLPAIDSSYSNKGSIYPCTASLLLGTYLNEHEFDVKIIDGAYHQDYLEQLRELLSEDVLYVGMTVMTTQIPFALEASKLIKDFCPLIKVVWGGPHPTLFPEQTLRNDNIDIVVINEGTSASLALAQAFVTNRPLHSIHGIGYKDQSGNIIFSESACLDILEELPYFDFSLIELDNYLNSSSSSVYQREFQSYHDKVRVLPILTALGCPYKCQFCFNVITKRKYRIRSAESIVSEIKHLMSQYNVNTFFFLDEDFFINKKRAFEFVDLVEKEGLHFNWRMWCRVDHFKEKYIDRNFIERLAAIGHGSLVMGGESANQEMLDALKKGITPEQILHSLRTITGTRIMPRYSFMVGLENETLDQIQNTYRFCFALLKINPEVDIAGPFIFRLYPGSPIYDRIIKRYDLDIPKELEDWVIFLQNESCYTHMPWTPEKFQIIAHLLPFYSYFAFLRTSDKKSSIKGLASYFMHQLSKFRIKHFIFKIPFEYWFFMRYLR</sequence>
<dbReference type="InterPro" id="IPR007197">
    <property type="entry name" value="rSAM"/>
</dbReference>
<dbReference type="PANTHER" id="PTHR43409:SF7">
    <property type="entry name" value="BLL1977 PROTEIN"/>
    <property type="match status" value="1"/>
</dbReference>
<dbReference type="InterPro" id="IPR006158">
    <property type="entry name" value="Cobalamin-bd"/>
</dbReference>
<dbReference type="Proteomes" id="UP001524383">
    <property type="component" value="Unassembled WGS sequence"/>
</dbReference>
<protein>
    <submittedName>
        <fullName evidence="10">Radical SAM protein</fullName>
    </submittedName>
</protein>
<feature type="domain" description="Radical SAM core" evidence="9">
    <location>
        <begin position="206"/>
        <end position="440"/>
    </location>
</feature>
<dbReference type="InterPro" id="IPR058240">
    <property type="entry name" value="rSAM_sf"/>
</dbReference>